<organism evidence="2 3">
    <name type="scientific">Dryococelus australis</name>
    <dbReference type="NCBI Taxonomy" id="614101"/>
    <lineage>
        <taxon>Eukaryota</taxon>
        <taxon>Metazoa</taxon>
        <taxon>Ecdysozoa</taxon>
        <taxon>Arthropoda</taxon>
        <taxon>Hexapoda</taxon>
        <taxon>Insecta</taxon>
        <taxon>Pterygota</taxon>
        <taxon>Neoptera</taxon>
        <taxon>Polyneoptera</taxon>
        <taxon>Phasmatodea</taxon>
        <taxon>Verophasmatodea</taxon>
        <taxon>Anareolatae</taxon>
        <taxon>Phasmatidae</taxon>
        <taxon>Eurycanthinae</taxon>
        <taxon>Dryococelus</taxon>
    </lineage>
</organism>
<keyword evidence="3" id="KW-1185">Reference proteome</keyword>
<gene>
    <name evidence="2" type="ORF">PR048_031762</name>
</gene>
<feature type="region of interest" description="Disordered" evidence="1">
    <location>
        <begin position="148"/>
        <end position="219"/>
    </location>
</feature>
<protein>
    <submittedName>
        <fullName evidence="2">Uncharacterized protein</fullName>
    </submittedName>
</protein>
<comment type="caution">
    <text evidence="2">The sequence shown here is derived from an EMBL/GenBank/DDBJ whole genome shotgun (WGS) entry which is preliminary data.</text>
</comment>
<evidence type="ECO:0000256" key="1">
    <source>
        <dbReference type="SAM" id="MobiDB-lite"/>
    </source>
</evidence>
<reference evidence="2 3" key="1">
    <citation type="submission" date="2023-02" db="EMBL/GenBank/DDBJ databases">
        <title>LHISI_Scaffold_Assembly.</title>
        <authorList>
            <person name="Stuart O.P."/>
            <person name="Cleave R."/>
            <person name="Magrath M.J.L."/>
            <person name="Mikheyev A.S."/>
        </authorList>
    </citation>
    <scope>NUCLEOTIDE SEQUENCE [LARGE SCALE GENOMIC DNA]</scope>
    <source>
        <strain evidence="2">Daus_M_001</strain>
        <tissue evidence="2">Leg muscle</tissue>
    </source>
</reference>
<dbReference type="Proteomes" id="UP001159363">
    <property type="component" value="Chromosome 14"/>
</dbReference>
<feature type="compositionally biased region" description="Basic and acidic residues" evidence="1">
    <location>
        <begin position="41"/>
        <end position="51"/>
    </location>
</feature>
<accession>A0ABQ9G664</accession>
<sequence>MGAIECEHRAAPERRGRGKREIPEKTRRPTASYGTIPTCEKSGDPNSERDNRARRCRWSAGFLKDLRFLPHLHSVAAPHSPRFTLIGSQNLVVKSRTNIFTPISKTRKRQNAYYVEKLCVFSRPAKTTDAMDNGTQLCAGLRLRGGNGTRPACLPSGREKARARKPANRRRSGATAGGQKWRENNPRRRVLQTERGGGTGGEASKHAHAGGRADTHELFRRGDDVVEGRWRGELAGKLAQDRQAMTSTDMR</sequence>
<feature type="region of interest" description="Disordered" evidence="1">
    <location>
        <begin position="1"/>
        <end position="51"/>
    </location>
</feature>
<dbReference type="EMBL" id="JARBHB010000015">
    <property type="protein sequence ID" value="KAJ8867953.1"/>
    <property type="molecule type" value="Genomic_DNA"/>
</dbReference>
<feature type="compositionally biased region" description="Basic and acidic residues" evidence="1">
    <location>
        <begin position="1"/>
        <end position="27"/>
    </location>
</feature>
<evidence type="ECO:0000313" key="2">
    <source>
        <dbReference type="EMBL" id="KAJ8867953.1"/>
    </source>
</evidence>
<feature type="compositionally biased region" description="Basic residues" evidence="1">
    <location>
        <begin position="161"/>
        <end position="172"/>
    </location>
</feature>
<name>A0ABQ9G664_9NEOP</name>
<proteinExistence type="predicted"/>
<evidence type="ECO:0000313" key="3">
    <source>
        <dbReference type="Proteomes" id="UP001159363"/>
    </source>
</evidence>